<accession>A0ABT8BC99</accession>
<keyword evidence="1" id="KW-0732">Signal</keyword>
<comment type="caution">
    <text evidence="2">The sequence shown here is derived from an EMBL/GenBank/DDBJ whole genome shotgun (WGS) entry which is preliminary data.</text>
</comment>
<feature type="signal peptide" evidence="1">
    <location>
        <begin position="1"/>
        <end position="22"/>
    </location>
</feature>
<evidence type="ECO:0000313" key="3">
    <source>
        <dbReference type="Proteomes" id="UP001180081"/>
    </source>
</evidence>
<dbReference type="Gene3D" id="3.40.190.10">
    <property type="entry name" value="Periplasmic binding protein-like II"/>
    <property type="match status" value="2"/>
</dbReference>
<dbReference type="RefSeq" id="WP_290334396.1">
    <property type="nucleotide sequence ID" value="NZ_JAUFPU010000019.1"/>
</dbReference>
<name>A0ABT8BC99_9NEIS</name>
<reference evidence="2" key="2">
    <citation type="submission" date="2023-06" db="EMBL/GenBank/DDBJ databases">
        <authorList>
            <person name="Lucena T."/>
            <person name="Sun Q."/>
        </authorList>
    </citation>
    <scope>NUCLEOTIDE SEQUENCE</scope>
    <source>
        <strain evidence="2">CECT 7703</strain>
    </source>
</reference>
<sequence length="247" mass="26902">MRSTAILIAPALFALGLGQAMAGNYTVGVEANDYLPIYKGEGGNYTGYARDLLDAFAAKQGHQFSYKPMPIARLFDEFAVKKSLDFKFPDNAMWQADIKKGANISYSMGAISVTEGLLVLPANKGKTLTTFKSIATLRGFTPWPYMAQIKSKAITVSEANTADAAIKMGTSGRVDGVFLNTTSANYIMGEVLKTPGALVLDDKLPKEKSEFSLSSIAHPEVIKQFNEFLIKEKDMVSKLKAKHRIAE</sequence>
<organism evidence="2 3">
    <name type="scientific">Chitinimonas viridis</name>
    <dbReference type="NCBI Taxonomy" id="664880"/>
    <lineage>
        <taxon>Bacteria</taxon>
        <taxon>Pseudomonadati</taxon>
        <taxon>Pseudomonadota</taxon>
        <taxon>Betaproteobacteria</taxon>
        <taxon>Neisseriales</taxon>
        <taxon>Chitinibacteraceae</taxon>
        <taxon>Chitinimonas</taxon>
    </lineage>
</organism>
<evidence type="ECO:0000313" key="2">
    <source>
        <dbReference type="EMBL" id="MDN3579074.1"/>
    </source>
</evidence>
<gene>
    <name evidence="2" type="ORF">QWZ03_20090</name>
</gene>
<dbReference type="SUPFAM" id="SSF53850">
    <property type="entry name" value="Periplasmic binding protein-like II"/>
    <property type="match status" value="1"/>
</dbReference>
<feature type="chain" id="PRO_5047256793" evidence="1">
    <location>
        <begin position="23"/>
        <end position="247"/>
    </location>
</feature>
<proteinExistence type="predicted"/>
<reference evidence="2" key="1">
    <citation type="journal article" date="2014" name="Int. J. Syst. Evol. Microbiol.">
        <title>Complete genome of a new Firmicutes species belonging to the dominant human colonic microbiota ('Ruminococcus bicirculans') reveals two chromosomes and a selective capacity to utilize plant glucans.</title>
        <authorList>
            <consortium name="NISC Comparative Sequencing Program"/>
            <person name="Wegmann U."/>
            <person name="Louis P."/>
            <person name="Goesmann A."/>
            <person name="Henrissat B."/>
            <person name="Duncan S.H."/>
            <person name="Flint H.J."/>
        </authorList>
    </citation>
    <scope>NUCLEOTIDE SEQUENCE</scope>
    <source>
        <strain evidence="2">CECT 7703</strain>
    </source>
</reference>
<evidence type="ECO:0000256" key="1">
    <source>
        <dbReference type="SAM" id="SignalP"/>
    </source>
</evidence>
<dbReference type="EMBL" id="JAUFPU010000019">
    <property type="protein sequence ID" value="MDN3579074.1"/>
    <property type="molecule type" value="Genomic_DNA"/>
</dbReference>
<keyword evidence="3" id="KW-1185">Reference proteome</keyword>
<dbReference type="Proteomes" id="UP001180081">
    <property type="component" value="Unassembled WGS sequence"/>
</dbReference>
<protein>
    <submittedName>
        <fullName evidence="2">Transporter substrate-binding domain-containing protein</fullName>
    </submittedName>
</protein>